<dbReference type="SUPFAM" id="SSF81383">
    <property type="entry name" value="F-box domain"/>
    <property type="match status" value="1"/>
</dbReference>
<accession>A0A9P5NN57</accession>
<sequence>MQPHLMSTNDPPSEESMREIRALMAPSLREIAQTRLQIASLEAQLRTLKEHCTALEAPLHEYRAILSPIRRLPNDVLCEIFYHCLPTHRNSILRADEAPLLLTRISNRWRSLALSSPRLWAQLYISFFDLQRKKTFEVLTQRAEVVKDWLGRSGTCPLSISI</sequence>
<evidence type="ECO:0000313" key="1">
    <source>
        <dbReference type="EMBL" id="KAF8900887.1"/>
    </source>
</evidence>
<name>A0A9P5NN57_GYMJU</name>
<reference evidence="1" key="1">
    <citation type="submission" date="2020-11" db="EMBL/GenBank/DDBJ databases">
        <authorList>
            <consortium name="DOE Joint Genome Institute"/>
            <person name="Ahrendt S."/>
            <person name="Riley R."/>
            <person name="Andreopoulos W."/>
            <person name="LaButti K."/>
            <person name="Pangilinan J."/>
            <person name="Ruiz-duenas F.J."/>
            <person name="Barrasa J.M."/>
            <person name="Sanchez-Garcia M."/>
            <person name="Camarero S."/>
            <person name="Miyauchi S."/>
            <person name="Serrano A."/>
            <person name="Linde D."/>
            <person name="Babiker R."/>
            <person name="Drula E."/>
            <person name="Ayuso-Fernandez I."/>
            <person name="Pacheco R."/>
            <person name="Padilla G."/>
            <person name="Ferreira P."/>
            <person name="Barriuso J."/>
            <person name="Kellner H."/>
            <person name="Castanera R."/>
            <person name="Alfaro M."/>
            <person name="Ramirez L."/>
            <person name="Pisabarro A.G."/>
            <person name="Kuo A."/>
            <person name="Tritt A."/>
            <person name="Lipzen A."/>
            <person name="He G."/>
            <person name="Yan M."/>
            <person name="Ng V."/>
            <person name="Cullen D."/>
            <person name="Martin F."/>
            <person name="Rosso M.-N."/>
            <person name="Henrissat B."/>
            <person name="Hibbett D."/>
            <person name="Martinez A.T."/>
            <person name="Grigoriev I.V."/>
        </authorList>
    </citation>
    <scope>NUCLEOTIDE SEQUENCE</scope>
    <source>
        <strain evidence="1">AH 44721</strain>
    </source>
</reference>
<feature type="non-terminal residue" evidence="1">
    <location>
        <position position="1"/>
    </location>
</feature>
<organism evidence="1 2">
    <name type="scientific">Gymnopilus junonius</name>
    <name type="common">Spectacular rustgill mushroom</name>
    <name type="synonym">Gymnopilus spectabilis subsp. junonius</name>
    <dbReference type="NCBI Taxonomy" id="109634"/>
    <lineage>
        <taxon>Eukaryota</taxon>
        <taxon>Fungi</taxon>
        <taxon>Dikarya</taxon>
        <taxon>Basidiomycota</taxon>
        <taxon>Agaricomycotina</taxon>
        <taxon>Agaricomycetes</taxon>
        <taxon>Agaricomycetidae</taxon>
        <taxon>Agaricales</taxon>
        <taxon>Agaricineae</taxon>
        <taxon>Hymenogastraceae</taxon>
        <taxon>Gymnopilus</taxon>
    </lineage>
</organism>
<gene>
    <name evidence="1" type="ORF">CPB84DRAFT_1680202</name>
</gene>
<evidence type="ECO:0000313" key="2">
    <source>
        <dbReference type="Proteomes" id="UP000724874"/>
    </source>
</evidence>
<dbReference type="EMBL" id="JADNYJ010000045">
    <property type="protein sequence ID" value="KAF8900887.1"/>
    <property type="molecule type" value="Genomic_DNA"/>
</dbReference>
<evidence type="ECO:0008006" key="3">
    <source>
        <dbReference type="Google" id="ProtNLM"/>
    </source>
</evidence>
<keyword evidence="2" id="KW-1185">Reference proteome</keyword>
<dbReference type="OrthoDB" id="3365698at2759"/>
<dbReference type="Proteomes" id="UP000724874">
    <property type="component" value="Unassembled WGS sequence"/>
</dbReference>
<dbReference type="AlphaFoldDB" id="A0A9P5NN57"/>
<proteinExistence type="predicted"/>
<comment type="caution">
    <text evidence="1">The sequence shown here is derived from an EMBL/GenBank/DDBJ whole genome shotgun (WGS) entry which is preliminary data.</text>
</comment>
<protein>
    <recommendedName>
        <fullName evidence="3">F-box domain-containing protein</fullName>
    </recommendedName>
</protein>
<dbReference type="InterPro" id="IPR036047">
    <property type="entry name" value="F-box-like_dom_sf"/>
</dbReference>